<proteinExistence type="inferred from homology"/>
<evidence type="ECO:0000256" key="8">
    <source>
        <dbReference type="ARBA" id="ARBA00022840"/>
    </source>
</evidence>
<feature type="domain" description="UvrD-like helicase ATP-binding" evidence="16">
    <location>
        <begin position="7"/>
        <end position="303"/>
    </location>
</feature>
<evidence type="ECO:0000256" key="1">
    <source>
        <dbReference type="ARBA" id="ARBA00009922"/>
    </source>
</evidence>
<keyword evidence="4" id="KW-0227">DNA damage</keyword>
<keyword evidence="7" id="KW-0269">Exonuclease</keyword>
<dbReference type="GO" id="GO:0000725">
    <property type="term" value="P:recombinational repair"/>
    <property type="evidence" value="ECO:0007669"/>
    <property type="project" value="TreeGrafter"/>
</dbReference>
<dbReference type="InterPro" id="IPR014017">
    <property type="entry name" value="DNA_helicase_UvrD-like_C"/>
</dbReference>
<dbReference type="Gene3D" id="1.10.10.160">
    <property type="match status" value="1"/>
</dbReference>
<dbReference type="InterPro" id="IPR011335">
    <property type="entry name" value="Restrct_endonuc-II-like"/>
</dbReference>
<evidence type="ECO:0000259" key="16">
    <source>
        <dbReference type="PROSITE" id="PS51198"/>
    </source>
</evidence>
<dbReference type="PANTHER" id="PTHR11070:SF2">
    <property type="entry name" value="ATP-DEPENDENT DNA HELICASE SRS2"/>
    <property type="match status" value="1"/>
</dbReference>
<keyword evidence="3 15" id="KW-0547">Nucleotide-binding</keyword>
<dbReference type="Pfam" id="PF12705">
    <property type="entry name" value="PDDEXK_1"/>
    <property type="match status" value="1"/>
</dbReference>
<keyword evidence="6 15" id="KW-0347">Helicase</keyword>
<dbReference type="EMBL" id="FUZT01000015">
    <property type="protein sequence ID" value="SKC86988.1"/>
    <property type="molecule type" value="Genomic_DNA"/>
</dbReference>
<gene>
    <name evidence="17" type="ORF">SAMN02194393_04610</name>
</gene>
<name>A0A1T5MGF4_9FIRM</name>
<dbReference type="Gene3D" id="3.90.320.10">
    <property type="match status" value="1"/>
</dbReference>
<evidence type="ECO:0000256" key="12">
    <source>
        <dbReference type="ARBA" id="ARBA00034617"/>
    </source>
</evidence>
<dbReference type="GO" id="GO:0005524">
    <property type="term" value="F:ATP binding"/>
    <property type="evidence" value="ECO:0007669"/>
    <property type="project" value="UniProtKB-UniRule"/>
</dbReference>
<dbReference type="GO" id="GO:0043138">
    <property type="term" value="F:3'-5' DNA helicase activity"/>
    <property type="evidence" value="ECO:0007669"/>
    <property type="project" value="UniProtKB-EC"/>
</dbReference>
<keyword evidence="18" id="KW-1185">Reference proteome</keyword>
<evidence type="ECO:0000256" key="5">
    <source>
        <dbReference type="ARBA" id="ARBA00022801"/>
    </source>
</evidence>
<dbReference type="InterPro" id="IPR038726">
    <property type="entry name" value="PDDEXK_AddAB-type"/>
</dbReference>
<dbReference type="AlphaFoldDB" id="A0A1T5MGF4"/>
<dbReference type="SUPFAM" id="SSF52980">
    <property type="entry name" value="Restriction endonuclease-like"/>
    <property type="match status" value="1"/>
</dbReference>
<dbReference type="GO" id="GO:0003677">
    <property type="term" value="F:DNA binding"/>
    <property type="evidence" value="ECO:0007669"/>
    <property type="project" value="UniProtKB-KW"/>
</dbReference>
<protein>
    <recommendedName>
        <fullName evidence="13">DNA 3'-5' helicase</fullName>
        <ecNumber evidence="13">5.6.2.4</ecNumber>
    </recommendedName>
</protein>
<dbReference type="Gene3D" id="3.40.50.300">
    <property type="entry name" value="P-loop containing nucleotide triphosphate hydrolases"/>
    <property type="match status" value="3"/>
</dbReference>
<sequence length="960" mass="113339">MSKFKYGSANKEQIEAIITTEGPLLIIAGPGTGKTFTLVKRAMYLIVEKNVEPNNIMIATFTEKAAKEILTRISNELIKANIKINVNEMYIGTFHSICMRIIKDNIEYTRLKKNFRLLDRFEQQYTIFQNISKFREVENFNLLMGNEKGTWRQSAKLIKYISTVNEELLDYEKFINDENESIKALREVMDIYNQLTEEENLLDFSTIQLEAFNLLMRETSVLSKIQNQIKYLMIDEYQDTNYIQEQIIFKICSTHNNICVVGDDDQGLYRFRGATIRNIFEFPNKFTKGMCKQISLVKNYRSEKKIIDFYNKWMDITYGTRFKFHWGKYRYSKKIIPGREGLKDVESVLKVSSDELESEWQTEILKTIKKLMESKKITDLNQIAFLFRSVKNERVIKLSRFLEKNNIRVYSPRSEMFFDRKELKLIIGAIIATFPLYVNKLNLNEFTYLGEKHNRYYISCLLLFNNYLRESKNDNLKTWIKHRAYEHLSGNSNMDYAYSGLIYQLFQFEPFRSYLDDDLSKGVADLRPLRNLSIFLNMVAKYEYLHNISVLTPKSIDKNTELLFNMYLKFLIDGGIKEFEDDTEYAPSGCVSFLTIHQSKGLEFPIVVVGSLNSTPRKNNDDLLDLLETKYFHRTSFEHKDSIKYYDFWRLYYTAFSRAQNLLILTANVKEGRGKEPSKYFDKTYKSLTELSDLDYDFSEFEFDNVKDVNLKSNYSFTSHILLYENCALQYKFFKEIGFTPVRMGATFFGTLVHQTIEDIHKAVLRKEEKLITKDKITEWFNNNYNYLVKKERTYLGESQQKSALNQVIRYTLRNAELWDKIREAEVEISLVKEDYILEGTVDLVRGDNNTLEIIDFKAEKKPDLFRDKEKIERYRRQLEVYAHIIEERFGEKVSKLNLYYTGEKDGVPVISFPKNSKSIDKTIEEFDKIVGKIQSKDFTKLSQSEVLCSNCDMRYYCKK</sequence>
<dbReference type="PANTHER" id="PTHR11070">
    <property type="entry name" value="UVRD / RECB / PCRA DNA HELICASE FAMILY MEMBER"/>
    <property type="match status" value="1"/>
</dbReference>
<dbReference type="InterPro" id="IPR027417">
    <property type="entry name" value="P-loop_NTPase"/>
</dbReference>
<accession>A0A1T5MGF4</accession>
<dbReference type="PROSITE" id="PS51198">
    <property type="entry name" value="UVRD_HELICASE_ATP_BIND"/>
    <property type="match status" value="1"/>
</dbReference>
<comment type="similarity">
    <text evidence="1">Belongs to the helicase family. UvrD subfamily.</text>
</comment>
<evidence type="ECO:0000256" key="4">
    <source>
        <dbReference type="ARBA" id="ARBA00022763"/>
    </source>
</evidence>
<comment type="catalytic activity">
    <reaction evidence="12">
        <text>Couples ATP hydrolysis with the unwinding of duplex DNA by translocating in the 3'-5' direction.</text>
        <dbReference type="EC" id="5.6.2.4"/>
    </reaction>
</comment>
<evidence type="ECO:0000256" key="10">
    <source>
        <dbReference type="ARBA" id="ARBA00023204"/>
    </source>
</evidence>
<keyword evidence="2" id="KW-0540">Nuclease</keyword>
<keyword evidence="9" id="KW-0238">DNA-binding</keyword>
<dbReference type="EC" id="5.6.2.4" evidence="13"/>
<dbReference type="InterPro" id="IPR014016">
    <property type="entry name" value="UvrD-like_ATP-bd"/>
</dbReference>
<dbReference type="InterPro" id="IPR011604">
    <property type="entry name" value="PDDEXK-like_dom_sf"/>
</dbReference>
<reference evidence="17 18" key="1">
    <citation type="submission" date="2017-02" db="EMBL/GenBank/DDBJ databases">
        <authorList>
            <person name="Peterson S.W."/>
        </authorList>
    </citation>
    <scope>NUCLEOTIDE SEQUENCE [LARGE SCALE GENOMIC DNA]</scope>
    <source>
        <strain evidence="17 18">M1</strain>
    </source>
</reference>
<dbReference type="SUPFAM" id="SSF52540">
    <property type="entry name" value="P-loop containing nucleoside triphosphate hydrolases"/>
    <property type="match status" value="1"/>
</dbReference>
<dbReference type="InterPro" id="IPR000212">
    <property type="entry name" value="DNA_helicase_UvrD/REP"/>
</dbReference>
<keyword evidence="8 15" id="KW-0067">ATP-binding</keyword>
<dbReference type="RefSeq" id="WP_079495026.1">
    <property type="nucleotide sequence ID" value="NZ_FUZT01000015.1"/>
</dbReference>
<keyword evidence="11" id="KW-0413">Isomerase</keyword>
<dbReference type="GO" id="GO:0033202">
    <property type="term" value="C:DNA helicase complex"/>
    <property type="evidence" value="ECO:0007669"/>
    <property type="project" value="TreeGrafter"/>
</dbReference>
<evidence type="ECO:0000256" key="13">
    <source>
        <dbReference type="ARBA" id="ARBA00034808"/>
    </source>
</evidence>
<dbReference type="InterPro" id="IPR013986">
    <property type="entry name" value="DExx_box_DNA_helicase_dom_sf"/>
</dbReference>
<evidence type="ECO:0000256" key="7">
    <source>
        <dbReference type="ARBA" id="ARBA00022839"/>
    </source>
</evidence>
<keyword evidence="10" id="KW-0234">DNA repair</keyword>
<evidence type="ECO:0000256" key="14">
    <source>
        <dbReference type="ARBA" id="ARBA00048988"/>
    </source>
</evidence>
<evidence type="ECO:0000256" key="9">
    <source>
        <dbReference type="ARBA" id="ARBA00023125"/>
    </source>
</evidence>
<dbReference type="CDD" id="cd17932">
    <property type="entry name" value="DEXQc_UvrD"/>
    <property type="match status" value="1"/>
</dbReference>
<evidence type="ECO:0000313" key="17">
    <source>
        <dbReference type="EMBL" id="SKC86988.1"/>
    </source>
</evidence>
<dbReference type="GO" id="GO:0004527">
    <property type="term" value="F:exonuclease activity"/>
    <property type="evidence" value="ECO:0007669"/>
    <property type="project" value="UniProtKB-KW"/>
</dbReference>
<feature type="binding site" evidence="15">
    <location>
        <begin position="28"/>
        <end position="35"/>
    </location>
    <ligand>
        <name>ATP</name>
        <dbReference type="ChEBI" id="CHEBI:30616"/>
    </ligand>
</feature>
<evidence type="ECO:0000256" key="2">
    <source>
        <dbReference type="ARBA" id="ARBA00022722"/>
    </source>
</evidence>
<dbReference type="Pfam" id="PF00580">
    <property type="entry name" value="UvrD-helicase"/>
    <property type="match status" value="1"/>
</dbReference>
<evidence type="ECO:0000256" key="11">
    <source>
        <dbReference type="ARBA" id="ARBA00023235"/>
    </source>
</evidence>
<evidence type="ECO:0000313" key="18">
    <source>
        <dbReference type="Proteomes" id="UP000190285"/>
    </source>
</evidence>
<dbReference type="OrthoDB" id="9810135at2"/>
<evidence type="ECO:0000256" key="3">
    <source>
        <dbReference type="ARBA" id="ARBA00022741"/>
    </source>
</evidence>
<evidence type="ECO:0000256" key="6">
    <source>
        <dbReference type="ARBA" id="ARBA00022806"/>
    </source>
</evidence>
<dbReference type="GO" id="GO:0005829">
    <property type="term" value="C:cytosol"/>
    <property type="evidence" value="ECO:0007669"/>
    <property type="project" value="TreeGrafter"/>
</dbReference>
<comment type="catalytic activity">
    <reaction evidence="14">
        <text>ATP + H2O = ADP + phosphate + H(+)</text>
        <dbReference type="Rhea" id="RHEA:13065"/>
        <dbReference type="ChEBI" id="CHEBI:15377"/>
        <dbReference type="ChEBI" id="CHEBI:15378"/>
        <dbReference type="ChEBI" id="CHEBI:30616"/>
        <dbReference type="ChEBI" id="CHEBI:43474"/>
        <dbReference type="ChEBI" id="CHEBI:456216"/>
        <dbReference type="EC" id="5.6.2.4"/>
    </reaction>
</comment>
<evidence type="ECO:0000256" key="15">
    <source>
        <dbReference type="PROSITE-ProRule" id="PRU00560"/>
    </source>
</evidence>
<dbReference type="Proteomes" id="UP000190285">
    <property type="component" value="Unassembled WGS sequence"/>
</dbReference>
<dbReference type="STRING" id="36842.SAMN02194393_04610"/>
<keyword evidence="5 15" id="KW-0378">Hydrolase</keyword>
<organism evidence="17 18">
    <name type="scientific">Maledivibacter halophilus</name>
    <dbReference type="NCBI Taxonomy" id="36842"/>
    <lineage>
        <taxon>Bacteria</taxon>
        <taxon>Bacillati</taxon>
        <taxon>Bacillota</taxon>
        <taxon>Clostridia</taxon>
        <taxon>Peptostreptococcales</taxon>
        <taxon>Caminicellaceae</taxon>
        <taxon>Maledivibacter</taxon>
    </lineage>
</organism>
<dbReference type="Pfam" id="PF13361">
    <property type="entry name" value="UvrD_C"/>
    <property type="match status" value="1"/>
</dbReference>